<keyword evidence="2" id="KW-0223">Dioxygenase</keyword>
<organism evidence="2 3">
    <name type="scientific">Winogradskyella echinorum</name>
    <dbReference type="NCBI Taxonomy" id="538189"/>
    <lineage>
        <taxon>Bacteria</taxon>
        <taxon>Pseudomonadati</taxon>
        <taxon>Bacteroidota</taxon>
        <taxon>Flavobacteriia</taxon>
        <taxon>Flavobacteriales</taxon>
        <taxon>Flavobacteriaceae</taxon>
        <taxon>Winogradskyella</taxon>
    </lineage>
</organism>
<keyword evidence="3" id="KW-1185">Reference proteome</keyword>
<sequence length="240" mass="27828">MSYTRNINELKNIGYTKLDNLYSKGEINDITNYIEAFNIANNYIQTANQLFAIRQLLKVIPGLKKALSNKNLIQLLNLHFESNYFLTKAIYFDKPPNSNWFVPYHQDLSISVTTKADIDGYSNWTTKKDVYGVQPPINILENTITIRIHLDDTTKDNGALKVVPKSHSNGVIRKGSKYWNMDKQDICEINKGGVMLMKPLLLHASDRTINNQRRRVIHLEFNSNELPNPIKWYEYEKFIS</sequence>
<proteinExistence type="predicted"/>
<dbReference type="PANTHER" id="PTHR20883:SF48">
    <property type="entry name" value="ECTOINE DIOXYGENASE"/>
    <property type="match status" value="1"/>
</dbReference>
<dbReference type="PANTHER" id="PTHR20883">
    <property type="entry name" value="PHYTANOYL-COA DIOXYGENASE DOMAIN CONTAINING 1"/>
    <property type="match status" value="1"/>
</dbReference>
<dbReference type="InterPro" id="IPR008775">
    <property type="entry name" value="Phytyl_CoA_dOase-like"/>
</dbReference>
<comment type="caution">
    <text evidence="2">The sequence shown here is derived from an EMBL/GenBank/DDBJ whole genome shotgun (WGS) entry which is preliminary data.</text>
</comment>
<accession>A0ABR6Y514</accession>
<dbReference type="Gene3D" id="2.60.120.620">
    <property type="entry name" value="q2cbj1_9rhob like domain"/>
    <property type="match status" value="1"/>
</dbReference>
<comment type="cofactor">
    <cofactor evidence="1">
        <name>Fe(2+)</name>
        <dbReference type="ChEBI" id="CHEBI:29033"/>
    </cofactor>
</comment>
<keyword evidence="2" id="KW-0560">Oxidoreductase</keyword>
<gene>
    <name evidence="2" type="ORF">H6H04_15695</name>
</gene>
<dbReference type="SUPFAM" id="SSF51197">
    <property type="entry name" value="Clavaminate synthase-like"/>
    <property type="match status" value="1"/>
</dbReference>
<reference evidence="2 3" key="1">
    <citation type="submission" date="2020-08" db="EMBL/GenBank/DDBJ databases">
        <title>Winogradskyella ouciana sp. nov., isolated from the hadal seawater of the Mariana Trench.</title>
        <authorList>
            <person name="He X."/>
        </authorList>
    </citation>
    <scope>NUCLEOTIDE SEQUENCE [LARGE SCALE GENOMIC DNA]</scope>
    <source>
        <strain evidence="2 3">KCTC 22026</strain>
    </source>
</reference>
<dbReference type="RefSeq" id="WP_186846939.1">
    <property type="nucleotide sequence ID" value="NZ_JACOME010000006.1"/>
</dbReference>
<dbReference type="Proteomes" id="UP000607435">
    <property type="component" value="Unassembled WGS sequence"/>
</dbReference>
<protein>
    <submittedName>
        <fullName evidence="2">Phytanoyl-CoA dioxygenase family protein</fullName>
    </submittedName>
</protein>
<evidence type="ECO:0000256" key="1">
    <source>
        <dbReference type="ARBA" id="ARBA00001954"/>
    </source>
</evidence>
<name>A0ABR6Y514_9FLAO</name>
<dbReference type="EMBL" id="JACOME010000006">
    <property type="protein sequence ID" value="MBC3847840.1"/>
    <property type="molecule type" value="Genomic_DNA"/>
</dbReference>
<evidence type="ECO:0000313" key="3">
    <source>
        <dbReference type="Proteomes" id="UP000607435"/>
    </source>
</evidence>
<evidence type="ECO:0000313" key="2">
    <source>
        <dbReference type="EMBL" id="MBC3847840.1"/>
    </source>
</evidence>
<dbReference type="Pfam" id="PF05721">
    <property type="entry name" value="PhyH"/>
    <property type="match status" value="1"/>
</dbReference>
<dbReference type="GO" id="GO:0051213">
    <property type="term" value="F:dioxygenase activity"/>
    <property type="evidence" value="ECO:0007669"/>
    <property type="project" value="UniProtKB-KW"/>
</dbReference>